<dbReference type="Proteomes" id="UP001620626">
    <property type="component" value="Unassembled WGS sequence"/>
</dbReference>
<sequence>MSNYDRQIATAFVTFHVKNAEVVSNVKAIQNQLLRFDSDFSHTFQPLQSLHVTLLLIHLDKANFQNACDALAATVQHFAQPLVVHFNDISHNGEASMYAKIEQQSAEELIKLHKSAINQFESRGIPSLNPFNESHFVPHATILYLRSESDRKLIKWWAEEEAKWEGRKLGTENVKMLQLCNIDLDDQTEDYEVLYEHIGTDLASIGAQNWLFKRKDSIGQRTKGFFRPEEENGDLMNKLQGLEASFDDISYLNTKLRLVLESQYKLEEKANFGIGKFTTKDDKFAASP</sequence>
<dbReference type="SUPFAM" id="SSF55144">
    <property type="entry name" value="LigT-like"/>
    <property type="match status" value="1"/>
</dbReference>
<proteinExistence type="predicted"/>
<dbReference type="AlphaFoldDB" id="A0ABD2JTX5"/>
<dbReference type="InterPro" id="IPR009097">
    <property type="entry name" value="Cyclic_Pdiesterase"/>
</dbReference>
<gene>
    <name evidence="2" type="ORF">niasHT_027313</name>
</gene>
<dbReference type="InterPro" id="IPR019510">
    <property type="entry name" value="AKAP7-like_phosphoesterase"/>
</dbReference>
<comment type="caution">
    <text evidence="2">The sequence shown here is derived from an EMBL/GenBank/DDBJ whole genome shotgun (WGS) entry which is preliminary data.</text>
</comment>
<dbReference type="Gene3D" id="3.90.1140.10">
    <property type="entry name" value="Cyclic phosphodiesterase"/>
    <property type="match status" value="1"/>
</dbReference>
<dbReference type="Pfam" id="PF10469">
    <property type="entry name" value="AKAP7_NLS"/>
    <property type="match status" value="1"/>
</dbReference>
<evidence type="ECO:0000313" key="2">
    <source>
        <dbReference type="EMBL" id="KAL3093985.1"/>
    </source>
</evidence>
<dbReference type="PANTHER" id="PTHR15934:SF2">
    <property type="entry name" value="A-KINASE ANCHOR PROTEIN 7-LIKE PHOSPHOESTERASE DOMAIN-CONTAINING PROTEIN"/>
    <property type="match status" value="1"/>
</dbReference>
<accession>A0ABD2JTX5</accession>
<organism evidence="2 3">
    <name type="scientific">Heterodera trifolii</name>
    <dbReference type="NCBI Taxonomy" id="157864"/>
    <lineage>
        <taxon>Eukaryota</taxon>
        <taxon>Metazoa</taxon>
        <taxon>Ecdysozoa</taxon>
        <taxon>Nematoda</taxon>
        <taxon>Chromadorea</taxon>
        <taxon>Rhabditida</taxon>
        <taxon>Tylenchina</taxon>
        <taxon>Tylenchomorpha</taxon>
        <taxon>Tylenchoidea</taxon>
        <taxon>Heteroderidae</taxon>
        <taxon>Heteroderinae</taxon>
        <taxon>Heterodera</taxon>
    </lineage>
</organism>
<dbReference type="EMBL" id="JBICBT010000906">
    <property type="protein sequence ID" value="KAL3093985.1"/>
    <property type="molecule type" value="Genomic_DNA"/>
</dbReference>
<dbReference type="InterPro" id="IPR052641">
    <property type="entry name" value="AKAP7_isoform_gamma"/>
</dbReference>
<evidence type="ECO:0000313" key="3">
    <source>
        <dbReference type="Proteomes" id="UP001620626"/>
    </source>
</evidence>
<keyword evidence="3" id="KW-1185">Reference proteome</keyword>
<evidence type="ECO:0000259" key="1">
    <source>
        <dbReference type="Pfam" id="PF10469"/>
    </source>
</evidence>
<dbReference type="PANTHER" id="PTHR15934">
    <property type="entry name" value="RNA 2',3'-CYCLIC PHOSPHODIESTERASE"/>
    <property type="match status" value="1"/>
</dbReference>
<feature type="domain" description="A-kinase anchor protein 7-like phosphoesterase" evidence="1">
    <location>
        <begin position="10"/>
        <end position="194"/>
    </location>
</feature>
<name>A0ABD2JTX5_9BILA</name>
<reference evidence="2 3" key="1">
    <citation type="submission" date="2024-10" db="EMBL/GenBank/DDBJ databases">
        <authorList>
            <person name="Kim D."/>
        </authorList>
    </citation>
    <scope>NUCLEOTIDE SEQUENCE [LARGE SCALE GENOMIC DNA]</scope>
    <source>
        <strain evidence="2">BH-2024</strain>
    </source>
</reference>
<protein>
    <recommendedName>
        <fullName evidence="1">A-kinase anchor protein 7-like phosphoesterase domain-containing protein</fullName>
    </recommendedName>
</protein>